<feature type="transmembrane region" description="Helical" evidence="1">
    <location>
        <begin position="45"/>
        <end position="70"/>
    </location>
</feature>
<dbReference type="RefSeq" id="WP_053836363.1">
    <property type="nucleotide sequence ID" value="NZ_CXOI01000060.1"/>
</dbReference>
<gene>
    <name evidence="2" type="ORF">XTALMG727_3459</name>
</gene>
<dbReference type="EMBL" id="CXOI01000060">
    <property type="protein sequence ID" value="CTP91516.1"/>
    <property type="molecule type" value="Genomic_DNA"/>
</dbReference>
<keyword evidence="1" id="KW-0472">Membrane</keyword>
<protein>
    <submittedName>
        <fullName evidence="2">Putative membrane protein</fullName>
    </submittedName>
</protein>
<proteinExistence type="predicted"/>
<organism evidence="2 3">
    <name type="scientific">Xanthomonas graminis pv. arrhenatheri LMG 727</name>
    <dbReference type="NCBI Taxonomy" id="1195923"/>
    <lineage>
        <taxon>Bacteria</taxon>
        <taxon>Pseudomonadati</taxon>
        <taxon>Pseudomonadota</taxon>
        <taxon>Gammaproteobacteria</taxon>
        <taxon>Lysobacterales</taxon>
        <taxon>Lysobacteraceae</taxon>
        <taxon>Xanthomonas</taxon>
        <taxon>Xanthomonas translucens group</taxon>
        <taxon>Xanthomonas graminis</taxon>
    </lineage>
</organism>
<feature type="transmembrane region" description="Helical" evidence="1">
    <location>
        <begin position="82"/>
        <end position="102"/>
    </location>
</feature>
<keyword evidence="1" id="KW-1133">Transmembrane helix</keyword>
<keyword evidence="3" id="KW-1185">Reference proteome</keyword>
<name>A0A0K3A0D7_9XANT</name>
<evidence type="ECO:0000313" key="3">
    <source>
        <dbReference type="Proteomes" id="UP000046187"/>
    </source>
</evidence>
<sequence>MGTPEHEVAEEIHRRQVQGQAAAQLTRPLLSRGWRIAYVGWGAPILPVIGFFFLVVLSIVALIHGVLAIVKGNTSGGLRLVLAAWLGSTGVGLLWMGVYALLSSLF</sequence>
<keyword evidence="1" id="KW-0812">Transmembrane</keyword>
<reference evidence="3" key="1">
    <citation type="submission" date="2015-07" db="EMBL/GenBank/DDBJ databases">
        <authorList>
            <person name="Wibberg D."/>
        </authorList>
    </citation>
    <scope>NUCLEOTIDE SEQUENCE [LARGE SCALE GENOMIC DNA]</scope>
</reference>
<accession>A0A0K3A0D7</accession>
<dbReference type="AlphaFoldDB" id="A0A0K3A0D7"/>
<evidence type="ECO:0000313" key="2">
    <source>
        <dbReference type="EMBL" id="CTP91516.1"/>
    </source>
</evidence>
<dbReference type="Proteomes" id="UP000046187">
    <property type="component" value="Unassembled WGS sequence"/>
</dbReference>
<evidence type="ECO:0000256" key="1">
    <source>
        <dbReference type="SAM" id="Phobius"/>
    </source>
</evidence>